<dbReference type="RefSeq" id="WP_375061905.1">
    <property type="nucleotide sequence ID" value="NZ_JBHGBT010000003.1"/>
</dbReference>
<comment type="caution">
    <text evidence="3">The sequence shown here is derived from an EMBL/GenBank/DDBJ whole genome shotgun (WGS) entry which is preliminary data.</text>
</comment>
<name>A0ABV4ZHS3_9ACTN</name>
<dbReference type="Gene3D" id="1.10.10.60">
    <property type="entry name" value="Homeodomain-like"/>
    <property type="match status" value="1"/>
</dbReference>
<evidence type="ECO:0000313" key="3">
    <source>
        <dbReference type="EMBL" id="MFB4193681.1"/>
    </source>
</evidence>
<gene>
    <name evidence="3" type="ORF">ACE11A_04800</name>
</gene>
<dbReference type="EMBL" id="JBHGBT010000003">
    <property type="protein sequence ID" value="MFB4193681.1"/>
    <property type="molecule type" value="Genomic_DNA"/>
</dbReference>
<protein>
    <recommendedName>
        <fullName evidence="2">HTH araC/xylS-type domain-containing protein</fullName>
    </recommendedName>
</protein>
<dbReference type="InterPro" id="IPR018060">
    <property type="entry name" value="HTH_AraC"/>
</dbReference>
<reference evidence="3 4" key="1">
    <citation type="submission" date="2024-09" db="EMBL/GenBank/DDBJ databases">
        <title>Draft genome sequence of multifaceted antimicrobials producing Streptomyces sp. strain FH1.</title>
        <authorList>
            <person name="Hassan F."/>
            <person name="Ali H."/>
            <person name="Hassan N."/>
            <person name="Nawaz A."/>
        </authorList>
    </citation>
    <scope>NUCLEOTIDE SEQUENCE [LARGE SCALE GENOMIC DNA]</scope>
    <source>
        <strain evidence="3 4">FH1</strain>
    </source>
</reference>
<organism evidence="3 4">
    <name type="scientific">Streptomyces carpaticus</name>
    <dbReference type="NCBI Taxonomy" id="285558"/>
    <lineage>
        <taxon>Bacteria</taxon>
        <taxon>Bacillati</taxon>
        <taxon>Actinomycetota</taxon>
        <taxon>Actinomycetes</taxon>
        <taxon>Kitasatosporales</taxon>
        <taxon>Streptomycetaceae</taxon>
        <taxon>Streptomyces</taxon>
    </lineage>
</organism>
<evidence type="ECO:0000256" key="1">
    <source>
        <dbReference type="SAM" id="MobiDB-lite"/>
    </source>
</evidence>
<accession>A0ABV4ZHS3</accession>
<evidence type="ECO:0000313" key="4">
    <source>
        <dbReference type="Proteomes" id="UP001577267"/>
    </source>
</evidence>
<evidence type="ECO:0000259" key="2">
    <source>
        <dbReference type="PROSITE" id="PS01124"/>
    </source>
</evidence>
<keyword evidence="4" id="KW-1185">Reference proteome</keyword>
<feature type="compositionally biased region" description="Polar residues" evidence="1">
    <location>
        <begin position="87"/>
        <end position="97"/>
    </location>
</feature>
<sequence>MLRESTLSISASAAQVGIPDLQACNKACRRDLGASPQALRAAHRTAGPPTHRAPAGGARASRRAEGCAPGPAAFRPSASSRGGGAQLTPTSGPRGSG</sequence>
<proteinExistence type="predicted"/>
<dbReference type="PROSITE" id="PS01124">
    <property type="entry name" value="HTH_ARAC_FAMILY_2"/>
    <property type="match status" value="1"/>
</dbReference>
<dbReference type="Proteomes" id="UP001577267">
    <property type="component" value="Unassembled WGS sequence"/>
</dbReference>
<feature type="region of interest" description="Disordered" evidence="1">
    <location>
        <begin position="35"/>
        <end position="97"/>
    </location>
</feature>
<feature type="domain" description="HTH araC/xylS-type" evidence="2">
    <location>
        <begin position="1"/>
        <end position="42"/>
    </location>
</feature>